<keyword evidence="2" id="KW-0862">Zinc</keyword>
<dbReference type="InterPro" id="IPR014710">
    <property type="entry name" value="RmlC-like_jellyroll"/>
</dbReference>
<dbReference type="EMBL" id="CP017141">
    <property type="protein sequence ID" value="AOM80634.1"/>
    <property type="molecule type" value="Genomic_DNA"/>
</dbReference>
<dbReference type="SUPFAM" id="SSF51182">
    <property type="entry name" value="RmlC-like cupins"/>
    <property type="match status" value="1"/>
</dbReference>
<dbReference type="PANTHER" id="PTHR42742:SF3">
    <property type="entry name" value="FRUCTOKINASE"/>
    <property type="match status" value="1"/>
</dbReference>
<dbReference type="PANTHER" id="PTHR42742">
    <property type="entry name" value="TRANSCRIPTIONAL REPRESSOR MPRA"/>
    <property type="match status" value="1"/>
</dbReference>
<keyword evidence="1" id="KW-0479">Metal-binding</keyword>
<evidence type="ECO:0000313" key="4">
    <source>
        <dbReference type="Proteomes" id="UP000094313"/>
    </source>
</evidence>
<dbReference type="KEGG" id="psty:BFS30_04060"/>
<name>A0A1D7QPN3_9SPHI</name>
<evidence type="ECO:0000256" key="1">
    <source>
        <dbReference type="ARBA" id="ARBA00022723"/>
    </source>
</evidence>
<dbReference type="Proteomes" id="UP000094313">
    <property type="component" value="Chromosome"/>
</dbReference>
<gene>
    <name evidence="3" type="ORF">BFS30_04060</name>
</gene>
<reference evidence="3 4" key="1">
    <citation type="submission" date="2016-08" db="EMBL/GenBank/DDBJ databases">
        <authorList>
            <person name="Seilhamer J.J."/>
        </authorList>
    </citation>
    <scope>NUCLEOTIDE SEQUENCE [LARGE SCALE GENOMIC DNA]</scope>
    <source>
        <strain evidence="3 4">DX4</strain>
    </source>
</reference>
<dbReference type="InterPro" id="IPR011051">
    <property type="entry name" value="RmlC_Cupin_sf"/>
</dbReference>
<keyword evidence="4" id="KW-1185">Reference proteome</keyword>
<evidence type="ECO:0008006" key="5">
    <source>
        <dbReference type="Google" id="ProtNLM"/>
    </source>
</evidence>
<proteinExistence type="predicted"/>
<evidence type="ECO:0000313" key="3">
    <source>
        <dbReference type="EMBL" id="AOM80634.1"/>
    </source>
</evidence>
<protein>
    <recommendedName>
        <fullName evidence="5">Mannose-6-phosphate isomerase, class I</fullName>
    </recommendedName>
</protein>
<dbReference type="InterPro" id="IPR051804">
    <property type="entry name" value="Carb_Metab_Reg_Kinase/Isom"/>
</dbReference>
<dbReference type="CDD" id="cd07010">
    <property type="entry name" value="cupin_PMI_type_I_N_bac"/>
    <property type="match status" value="1"/>
</dbReference>
<sequence>MQINKNTMGEEWRRTSQSLLPAQVLDADRQKVDDYILSPFQALGDHKILNGYTSLAEWIISEKTVVIDGYIGVFFHDVQLQIQKELNQKGLSVKWHQATDYLKPEKEVDELVKPFLGGEDEVWGTKCNLNLQDFFKSSEFLKLNMDPEKDINIVIGIGAGLLNREAPVIYLDIPKNEIQYRMRARSIANLGKSASERSFSMYKRFYFVDWEVLNRYRAELLARISIVADGQRLHELNWLFKADLLKGLNQLSHTVLRARPWFESGSWGGQWMKSKLKGLNVNEVNYAWSFELISPENGLVFESDGNLLEVSFDFLMLCESGAVLGKHAETFGAYFPIRFDFLDTFNGGNLSIQCHPSKNYIRANFGETITQDETYYILDAAPGAKVYLGFQDDINPAEFRLALENSQLKNEEIAIEKYVRSFPSVKHELFLIPNGTVHSSGRNNMVLEISATPYIFTFKMYDWLSLDLHGNPRPINIAHAFNNLRFERKGKLVEQELISIPVSLEKGADWELIHLPTHEDHFYDVHRLEFDTEMAVATEDSCHVLMLVEGTAVAVEINGERVGIFHYAETFVIPAATQNYKLLNPGKEKLKVIKAFLKNEIQL</sequence>
<dbReference type="Gene3D" id="2.60.120.10">
    <property type="entry name" value="Jelly Rolls"/>
    <property type="match status" value="2"/>
</dbReference>
<dbReference type="OrthoDB" id="9808275at2"/>
<organism evidence="3 4">
    <name type="scientific">Pedobacter steynii</name>
    <dbReference type="NCBI Taxonomy" id="430522"/>
    <lineage>
        <taxon>Bacteria</taxon>
        <taxon>Pseudomonadati</taxon>
        <taxon>Bacteroidota</taxon>
        <taxon>Sphingobacteriia</taxon>
        <taxon>Sphingobacteriales</taxon>
        <taxon>Sphingobacteriaceae</taxon>
        <taxon>Pedobacter</taxon>
    </lineage>
</organism>
<accession>A0A1D7QPN3</accession>
<dbReference type="AlphaFoldDB" id="A0A1D7QPN3"/>
<dbReference type="GO" id="GO:0046872">
    <property type="term" value="F:metal ion binding"/>
    <property type="evidence" value="ECO:0007669"/>
    <property type="project" value="UniProtKB-KW"/>
</dbReference>
<evidence type="ECO:0000256" key="2">
    <source>
        <dbReference type="ARBA" id="ARBA00022833"/>
    </source>
</evidence>